<name>A0A9P9K7D0_FUSSL</name>
<organism evidence="1 2">
    <name type="scientific">Fusarium solani</name>
    <name type="common">Filamentous fungus</name>
    <dbReference type="NCBI Taxonomy" id="169388"/>
    <lineage>
        <taxon>Eukaryota</taxon>
        <taxon>Fungi</taxon>
        <taxon>Dikarya</taxon>
        <taxon>Ascomycota</taxon>
        <taxon>Pezizomycotina</taxon>
        <taxon>Sordariomycetes</taxon>
        <taxon>Hypocreomycetidae</taxon>
        <taxon>Hypocreales</taxon>
        <taxon>Nectriaceae</taxon>
        <taxon>Fusarium</taxon>
        <taxon>Fusarium solani species complex</taxon>
    </lineage>
</organism>
<reference evidence="1" key="1">
    <citation type="journal article" date="2021" name="Nat. Commun.">
        <title>Genetic determinants of endophytism in the Arabidopsis root mycobiome.</title>
        <authorList>
            <person name="Mesny F."/>
            <person name="Miyauchi S."/>
            <person name="Thiergart T."/>
            <person name="Pickel B."/>
            <person name="Atanasova L."/>
            <person name="Karlsson M."/>
            <person name="Huettel B."/>
            <person name="Barry K.W."/>
            <person name="Haridas S."/>
            <person name="Chen C."/>
            <person name="Bauer D."/>
            <person name="Andreopoulos W."/>
            <person name="Pangilinan J."/>
            <person name="LaButti K."/>
            <person name="Riley R."/>
            <person name="Lipzen A."/>
            <person name="Clum A."/>
            <person name="Drula E."/>
            <person name="Henrissat B."/>
            <person name="Kohler A."/>
            <person name="Grigoriev I.V."/>
            <person name="Martin F.M."/>
            <person name="Hacquard S."/>
        </authorList>
    </citation>
    <scope>NUCLEOTIDE SEQUENCE</scope>
    <source>
        <strain evidence="1">FSSC 5 MPI-SDFR-AT-0091</strain>
    </source>
</reference>
<evidence type="ECO:0000313" key="1">
    <source>
        <dbReference type="EMBL" id="KAH7247016.1"/>
    </source>
</evidence>
<sequence length="163" mass="17131">MCGPDNSNRPRGGALAALNPPINTITSNLCADLAFHTPGCPGSSSATHARLTPSDECDIKSLSDLHVVIHSSGDMTRKASDCGLFRQFDLPATRPTLQDTFVELPLERPLSIEVGNDGIIGRRVSLYSRLGSGQDKIVAEGIVGFNFLSEASSPAPSSPSPSI</sequence>
<comment type="caution">
    <text evidence="1">The sequence shown here is derived from an EMBL/GenBank/DDBJ whole genome shotgun (WGS) entry which is preliminary data.</text>
</comment>
<dbReference type="OrthoDB" id="4158189at2759"/>
<dbReference type="EMBL" id="JAGTJS010000016">
    <property type="protein sequence ID" value="KAH7247016.1"/>
    <property type="molecule type" value="Genomic_DNA"/>
</dbReference>
<dbReference type="Proteomes" id="UP000736672">
    <property type="component" value="Unassembled WGS sequence"/>
</dbReference>
<accession>A0A9P9K7D0</accession>
<proteinExistence type="predicted"/>
<gene>
    <name evidence="1" type="ORF">B0J15DRAFT_469077</name>
</gene>
<keyword evidence="2" id="KW-1185">Reference proteome</keyword>
<evidence type="ECO:0000313" key="2">
    <source>
        <dbReference type="Proteomes" id="UP000736672"/>
    </source>
</evidence>
<dbReference type="AlphaFoldDB" id="A0A9P9K7D0"/>
<protein>
    <submittedName>
        <fullName evidence="1">Uncharacterized protein</fullName>
    </submittedName>
</protein>